<dbReference type="InterPro" id="IPR001648">
    <property type="entry name" value="Ribosomal_bS18"/>
</dbReference>
<evidence type="ECO:0000256" key="3">
    <source>
        <dbReference type="ARBA" id="ARBA00023274"/>
    </source>
</evidence>
<dbReference type="HAMAP" id="MF_00270">
    <property type="entry name" value="Ribosomal_bS18"/>
    <property type="match status" value="1"/>
</dbReference>
<dbReference type="AlphaFoldDB" id="A0A2H0KG10"/>
<proteinExistence type="inferred from homology"/>
<gene>
    <name evidence="4 6" type="primary">rpsR</name>
    <name evidence="6" type="ORF">COV89_01735</name>
</gene>
<comment type="function">
    <text evidence="4">Binds as a heterodimer with protein bS6 to the central domain of the 16S rRNA, where it helps stabilize the platform of the 30S subunit.</text>
</comment>
<dbReference type="GO" id="GO:0003735">
    <property type="term" value="F:structural constituent of ribosome"/>
    <property type="evidence" value="ECO:0007669"/>
    <property type="project" value="InterPro"/>
</dbReference>
<keyword evidence="2 4" id="KW-0689">Ribosomal protein</keyword>
<comment type="caution">
    <text evidence="6">The sequence shown here is derived from an EMBL/GenBank/DDBJ whole genome shotgun (WGS) entry which is preliminary data.</text>
</comment>
<evidence type="ECO:0000313" key="7">
    <source>
        <dbReference type="Proteomes" id="UP000231371"/>
    </source>
</evidence>
<dbReference type="SUPFAM" id="SSF46911">
    <property type="entry name" value="Ribosomal protein S18"/>
    <property type="match status" value="1"/>
</dbReference>
<evidence type="ECO:0000256" key="2">
    <source>
        <dbReference type="ARBA" id="ARBA00022980"/>
    </source>
</evidence>
<dbReference type="GO" id="GO:0006412">
    <property type="term" value="P:translation"/>
    <property type="evidence" value="ECO:0007669"/>
    <property type="project" value="UniProtKB-UniRule"/>
</dbReference>
<keyword evidence="4" id="KW-0699">rRNA-binding</keyword>
<name>A0A2H0KG10_9BACT</name>
<reference evidence="6 7" key="1">
    <citation type="submission" date="2017-09" db="EMBL/GenBank/DDBJ databases">
        <title>Depth-based differentiation of microbial function through sediment-hosted aquifers and enrichment of novel symbionts in the deep terrestrial subsurface.</title>
        <authorList>
            <person name="Probst A.J."/>
            <person name="Ladd B."/>
            <person name="Jarett J.K."/>
            <person name="Geller-Mcgrath D.E."/>
            <person name="Sieber C.M."/>
            <person name="Emerson J.B."/>
            <person name="Anantharaman K."/>
            <person name="Thomas B.C."/>
            <person name="Malmstrom R."/>
            <person name="Stieglmeier M."/>
            <person name="Klingl A."/>
            <person name="Woyke T."/>
            <person name="Ryan C.M."/>
            <person name="Banfield J.F."/>
        </authorList>
    </citation>
    <scope>NUCLEOTIDE SEQUENCE [LARGE SCALE GENOMIC DNA]</scope>
    <source>
        <strain evidence="6">CG11_big_fil_rev_8_21_14_0_20_40_12</strain>
    </source>
</reference>
<organism evidence="6 7">
    <name type="scientific">Candidatus Shapirobacteria bacterium CG11_big_fil_rev_8_21_14_0_20_40_12</name>
    <dbReference type="NCBI Taxonomy" id="1974889"/>
    <lineage>
        <taxon>Bacteria</taxon>
        <taxon>Candidatus Shapironibacteriota</taxon>
    </lineage>
</organism>
<dbReference type="InterPro" id="IPR036870">
    <property type="entry name" value="Ribosomal_bS18_sf"/>
</dbReference>
<dbReference type="Gene3D" id="4.10.640.10">
    <property type="entry name" value="Ribosomal protein S18"/>
    <property type="match status" value="1"/>
</dbReference>
<evidence type="ECO:0000313" key="6">
    <source>
        <dbReference type="EMBL" id="PIQ70200.1"/>
    </source>
</evidence>
<accession>A0A2H0KG10</accession>
<dbReference type="PANTHER" id="PTHR13479:SF40">
    <property type="entry name" value="SMALL RIBOSOMAL SUBUNIT PROTEIN BS18M"/>
    <property type="match status" value="1"/>
</dbReference>
<dbReference type="Proteomes" id="UP000231371">
    <property type="component" value="Unassembled WGS sequence"/>
</dbReference>
<comment type="similarity">
    <text evidence="1 4 5">Belongs to the bacterial ribosomal protein bS18 family.</text>
</comment>
<evidence type="ECO:0000256" key="4">
    <source>
        <dbReference type="HAMAP-Rule" id="MF_00270"/>
    </source>
</evidence>
<protein>
    <recommendedName>
        <fullName evidence="4">Small ribosomal subunit protein bS18</fullName>
    </recommendedName>
</protein>
<keyword evidence="3 4" id="KW-0687">Ribonucleoprotein</keyword>
<dbReference type="PRINTS" id="PR00974">
    <property type="entry name" value="RIBOSOMALS18"/>
</dbReference>
<dbReference type="NCBIfam" id="TIGR00165">
    <property type="entry name" value="S18"/>
    <property type="match status" value="1"/>
</dbReference>
<dbReference type="EMBL" id="PCVI01000027">
    <property type="protein sequence ID" value="PIQ70200.1"/>
    <property type="molecule type" value="Genomic_DNA"/>
</dbReference>
<comment type="subunit">
    <text evidence="4">Part of the 30S ribosomal subunit. Forms a tight heterodimer with protein bS6.</text>
</comment>
<sequence length="82" mass="9902">MLKKRKKRLIRRPKTPERCYFCETKSALDYKQPEILRKFITERGKISSREYSGICSKHQRRLTKEIKKARFLSLLPFVNQIS</sequence>
<dbReference type="GO" id="GO:0070181">
    <property type="term" value="F:small ribosomal subunit rRNA binding"/>
    <property type="evidence" value="ECO:0007669"/>
    <property type="project" value="TreeGrafter"/>
</dbReference>
<dbReference type="GO" id="GO:0022627">
    <property type="term" value="C:cytosolic small ribosomal subunit"/>
    <property type="evidence" value="ECO:0007669"/>
    <property type="project" value="TreeGrafter"/>
</dbReference>
<evidence type="ECO:0000256" key="5">
    <source>
        <dbReference type="RuleBase" id="RU003910"/>
    </source>
</evidence>
<evidence type="ECO:0000256" key="1">
    <source>
        <dbReference type="ARBA" id="ARBA00005589"/>
    </source>
</evidence>
<dbReference type="Pfam" id="PF01084">
    <property type="entry name" value="Ribosomal_S18"/>
    <property type="match status" value="1"/>
</dbReference>
<keyword evidence="4" id="KW-0694">RNA-binding</keyword>
<dbReference type="PANTHER" id="PTHR13479">
    <property type="entry name" value="30S RIBOSOMAL PROTEIN S18"/>
    <property type="match status" value="1"/>
</dbReference>